<accession>A0AAN7W5E1</accession>
<dbReference type="InterPro" id="IPR010730">
    <property type="entry name" value="HET"/>
</dbReference>
<dbReference type="Proteomes" id="UP001310594">
    <property type="component" value="Unassembled WGS sequence"/>
</dbReference>
<evidence type="ECO:0000313" key="3">
    <source>
        <dbReference type="Proteomes" id="UP001310594"/>
    </source>
</evidence>
<protein>
    <recommendedName>
        <fullName evidence="1">Heterokaryon incompatibility domain-containing protein</fullName>
    </recommendedName>
</protein>
<dbReference type="Pfam" id="PF06985">
    <property type="entry name" value="HET"/>
    <property type="match status" value="1"/>
</dbReference>
<dbReference type="PANTHER" id="PTHR24148">
    <property type="entry name" value="ANKYRIN REPEAT DOMAIN-CONTAINING PROTEIN 39 HOMOLOG-RELATED"/>
    <property type="match status" value="1"/>
</dbReference>
<dbReference type="EMBL" id="JAVRQU010000011">
    <property type="protein sequence ID" value="KAK5697577.1"/>
    <property type="molecule type" value="Genomic_DNA"/>
</dbReference>
<proteinExistence type="predicted"/>
<sequence length="606" mass="68061">MTAENNTEMEHYTYANLCCDVGFINLQDGHPSYDAISYTWGTPDSSEPLHVGDTTLWITTSLASALRRLRSQTTVRVLWADATCINQRDDDEKGVQVNMMARIYRSARHVCIHLGDTPSDCELGLEFLKKLGRRVPSMTQEEEYLQFDHERHDDLIQEVLLEDDVDGEGALRQLLSLPWFTRTWTFQEAACQARVRPALIFYGPVVMLWSHLYYSIVPLLRSTIIQNANVRRALEHLELIDHVSQTLTSATSVSGARCPTILDLLNDSHACQCSDARDKIYALLSCAADIEGSFTHTGTLDHGIAIEANYKVPAERVFEQLAVALLSYYKSLDILNCAGAFSLDVNKNPKTPSWIPQWTARRAYRPFLNIARFRAGLPRTDDPDSEAPRLDYHALHCTSIMIGTIEANQSPVGQNLELVRVREYLRIWLSFLKAQGVALGEDSDTGLQALWEFAVTLTAAGTFTAVSRFLQNIRATSVDEEQSLEDGANELRQCYPEALVEILLGDDEQDFLKKRMSHEFASVLCRTMAGRCLFYMGSGGFGIGPSGARCDDQVVVLVGGRTPFVLRPEEGHNDTYRLVGDAFVHDLMRGEALTQRSQELRRIRII</sequence>
<dbReference type="InterPro" id="IPR052895">
    <property type="entry name" value="HetReg/Transcr_Mod"/>
</dbReference>
<reference evidence="2" key="1">
    <citation type="submission" date="2023-08" db="EMBL/GenBank/DDBJ databases">
        <title>Black Yeasts Isolated from many extreme environments.</title>
        <authorList>
            <person name="Coleine C."/>
            <person name="Stajich J.E."/>
            <person name="Selbmann L."/>
        </authorList>
    </citation>
    <scope>NUCLEOTIDE SEQUENCE</scope>
    <source>
        <strain evidence="2">CCFEE 5810</strain>
    </source>
</reference>
<evidence type="ECO:0000313" key="2">
    <source>
        <dbReference type="EMBL" id="KAK5697577.1"/>
    </source>
</evidence>
<dbReference type="AlphaFoldDB" id="A0AAN7W5E1"/>
<name>A0AAN7W5E1_9PEZI</name>
<evidence type="ECO:0000259" key="1">
    <source>
        <dbReference type="Pfam" id="PF06985"/>
    </source>
</evidence>
<dbReference type="Pfam" id="PF26639">
    <property type="entry name" value="Het-6_barrel"/>
    <property type="match status" value="1"/>
</dbReference>
<comment type="caution">
    <text evidence="2">The sequence shown here is derived from an EMBL/GenBank/DDBJ whole genome shotgun (WGS) entry which is preliminary data.</text>
</comment>
<dbReference type="PANTHER" id="PTHR24148:SF64">
    <property type="entry name" value="HETEROKARYON INCOMPATIBILITY DOMAIN-CONTAINING PROTEIN"/>
    <property type="match status" value="1"/>
</dbReference>
<gene>
    <name evidence="2" type="ORF">LTR97_007715</name>
</gene>
<feature type="domain" description="Heterokaryon incompatibility" evidence="1">
    <location>
        <begin position="33"/>
        <end position="188"/>
    </location>
</feature>
<organism evidence="2 3">
    <name type="scientific">Elasticomyces elasticus</name>
    <dbReference type="NCBI Taxonomy" id="574655"/>
    <lineage>
        <taxon>Eukaryota</taxon>
        <taxon>Fungi</taxon>
        <taxon>Dikarya</taxon>
        <taxon>Ascomycota</taxon>
        <taxon>Pezizomycotina</taxon>
        <taxon>Dothideomycetes</taxon>
        <taxon>Dothideomycetidae</taxon>
        <taxon>Mycosphaerellales</taxon>
        <taxon>Teratosphaeriaceae</taxon>
        <taxon>Elasticomyces</taxon>
    </lineage>
</organism>